<gene>
    <name evidence="2" type="ORF">GGR38_002284</name>
</gene>
<dbReference type="CDD" id="cd10032">
    <property type="entry name" value="UDG-F6_HDG"/>
    <property type="match status" value="1"/>
</dbReference>
<evidence type="ECO:0000259" key="1">
    <source>
        <dbReference type="SMART" id="SM00986"/>
    </source>
</evidence>
<reference evidence="2 3" key="1">
    <citation type="submission" date="2020-08" db="EMBL/GenBank/DDBJ databases">
        <title>Genomic Encyclopedia of Type Strains, Phase IV (KMG-IV): sequencing the most valuable type-strain genomes for metagenomic binning, comparative biology and taxonomic classification.</title>
        <authorList>
            <person name="Goeker M."/>
        </authorList>
    </citation>
    <scope>NUCLEOTIDE SEQUENCE [LARGE SCALE GENOMIC DNA]</scope>
    <source>
        <strain evidence="2 3">DSM 27057</strain>
    </source>
</reference>
<accession>A0A7W6G6P0</accession>
<proteinExistence type="predicted"/>
<dbReference type="Pfam" id="PF03167">
    <property type="entry name" value="UDG"/>
    <property type="match status" value="1"/>
</dbReference>
<dbReference type="EMBL" id="JACIDX010000008">
    <property type="protein sequence ID" value="MBB3955330.1"/>
    <property type="molecule type" value="Genomic_DNA"/>
</dbReference>
<evidence type="ECO:0000313" key="2">
    <source>
        <dbReference type="EMBL" id="MBB3955330.1"/>
    </source>
</evidence>
<dbReference type="InterPro" id="IPR005122">
    <property type="entry name" value="Uracil-DNA_glycosylase-like"/>
</dbReference>
<dbReference type="AlphaFoldDB" id="A0A7W6G6P0"/>
<dbReference type="InterPro" id="IPR026353">
    <property type="entry name" value="Hypoxan-DNA_Glyclase"/>
</dbReference>
<dbReference type="Proteomes" id="UP000548867">
    <property type="component" value="Unassembled WGS sequence"/>
</dbReference>
<dbReference type="SMART" id="SM00986">
    <property type="entry name" value="UDG"/>
    <property type="match status" value="1"/>
</dbReference>
<dbReference type="InterPro" id="IPR036895">
    <property type="entry name" value="Uracil-DNA_glycosylase-like_sf"/>
</dbReference>
<comment type="caution">
    <text evidence="2">The sequence shown here is derived from an EMBL/GenBank/DDBJ whole genome shotgun (WGS) entry which is preliminary data.</text>
</comment>
<evidence type="ECO:0000313" key="3">
    <source>
        <dbReference type="Proteomes" id="UP000548867"/>
    </source>
</evidence>
<protein>
    <submittedName>
        <fullName evidence="2">Hypoxanthine-DNA glycosylase</fullName>
    </submittedName>
</protein>
<organism evidence="2 3">
    <name type="scientific">Novosphingobium sediminicola</name>
    <dbReference type="NCBI Taxonomy" id="563162"/>
    <lineage>
        <taxon>Bacteria</taxon>
        <taxon>Pseudomonadati</taxon>
        <taxon>Pseudomonadota</taxon>
        <taxon>Alphaproteobacteria</taxon>
        <taxon>Sphingomonadales</taxon>
        <taxon>Sphingomonadaceae</taxon>
        <taxon>Novosphingobium</taxon>
    </lineage>
</organism>
<name>A0A7W6G6P0_9SPHN</name>
<dbReference type="SMART" id="SM00987">
    <property type="entry name" value="UreE_C"/>
    <property type="match status" value="1"/>
</dbReference>
<dbReference type="SUPFAM" id="SSF52141">
    <property type="entry name" value="Uracil-DNA glycosylase-like"/>
    <property type="match status" value="1"/>
</dbReference>
<dbReference type="NCBIfam" id="TIGR04274">
    <property type="entry name" value="hypoxanDNAglyco"/>
    <property type="match status" value="1"/>
</dbReference>
<sequence>MQQNVTGQMRAAAFTMVADDRTRLLVLGSLPGQASLAAGRYYAHPRNQFWRLLSPVVGADLMAMEYQARLATLLGAGIGLWDVVESARRRGSLDADLREVEARDLRGAAARLPALRAMGFNGAKAFAIGRAQLGDDFPLPLIALPSSSPAHAVGIEAKQPAWAALGVWL</sequence>
<keyword evidence="3" id="KW-1185">Reference proteome</keyword>
<dbReference type="Gene3D" id="3.40.470.10">
    <property type="entry name" value="Uracil-DNA glycosylase-like domain"/>
    <property type="match status" value="1"/>
</dbReference>
<feature type="domain" description="Uracil-DNA glycosylase-like" evidence="1">
    <location>
        <begin position="15"/>
        <end position="166"/>
    </location>
</feature>